<evidence type="ECO:0000313" key="2">
    <source>
        <dbReference type="Proteomes" id="UP000068167"/>
    </source>
</evidence>
<gene>
    <name evidence="1" type="ORF">VL20_1685</name>
</gene>
<dbReference type="KEGG" id="mpk:VL20_1685"/>
<keyword evidence="2" id="KW-1185">Reference proteome</keyword>
<dbReference type="AlphaFoldDB" id="A0A0K1RY59"/>
<dbReference type="PATRIC" id="fig|1638788.3.peg.1693"/>
<name>A0A0K1RY59_9CHRO</name>
<dbReference type="Proteomes" id="UP000068167">
    <property type="component" value="Chromosome"/>
</dbReference>
<organism evidence="1 2">
    <name type="scientific">Microcystis panniformis FACHB-1757</name>
    <dbReference type="NCBI Taxonomy" id="1638788"/>
    <lineage>
        <taxon>Bacteria</taxon>
        <taxon>Bacillati</taxon>
        <taxon>Cyanobacteriota</taxon>
        <taxon>Cyanophyceae</taxon>
        <taxon>Oscillatoriophycideae</taxon>
        <taxon>Chroococcales</taxon>
        <taxon>Microcystaceae</taxon>
        <taxon>Microcystis</taxon>
    </lineage>
</organism>
<sequence>MVFTSILEILGRFLNYFGDLFPIHTIRGAAINDAGKTNSKLYYKPVSKQAHDFPDSVIGKWGKIHLSAMLDRLLW</sequence>
<evidence type="ECO:0000313" key="1">
    <source>
        <dbReference type="EMBL" id="AKV66837.1"/>
    </source>
</evidence>
<dbReference type="EMBL" id="CP011339">
    <property type="protein sequence ID" value="AKV66837.1"/>
    <property type="molecule type" value="Genomic_DNA"/>
</dbReference>
<accession>A0A0K1RY59</accession>
<protein>
    <submittedName>
        <fullName evidence="1">Uncharacterized protein</fullName>
    </submittedName>
</protein>
<proteinExistence type="predicted"/>
<reference evidence="1 2" key="1">
    <citation type="journal article" date="2016" name="Stand. Genomic Sci.">
        <title>Complete genome sequence and genomic characterization of Microcystis panniformis FACHB 1757 by third-generation sequencing.</title>
        <authorList>
            <person name="Zhang J.Y."/>
            <person name="Guan R."/>
            <person name="Zhang H.J."/>
            <person name="Li H."/>
            <person name="Xiao P."/>
            <person name="Yu G.L."/>
            <person name="Du L."/>
            <person name="Cao D.M."/>
            <person name="Zhu B.C."/>
            <person name="Li R.H."/>
            <person name="Lu Z.H."/>
        </authorList>
    </citation>
    <scope>NUCLEOTIDE SEQUENCE [LARGE SCALE GENOMIC DNA]</scope>
    <source>
        <strain evidence="1 2">FACHB-1757</strain>
    </source>
</reference>